<keyword evidence="5" id="KW-0687">Ribonucleoprotein</keyword>
<name>A0A1J6JRB3_NICAT</name>
<proteinExistence type="inferred from homology"/>
<dbReference type="FunFam" id="3.30.70.330:FF:000532">
    <property type="entry name" value="50S ribosomal protein L23"/>
    <property type="match status" value="1"/>
</dbReference>
<accession>A0A1J6JRB3</accession>
<dbReference type="OrthoDB" id="1267328at2759"/>
<evidence type="ECO:0000313" key="7">
    <source>
        <dbReference type="Proteomes" id="UP000187609"/>
    </source>
</evidence>
<dbReference type="Gramene" id="OIT20314">
    <property type="protein sequence ID" value="OIT20314"/>
    <property type="gene ID" value="A4A49_38208"/>
</dbReference>
<dbReference type="InterPro" id="IPR013025">
    <property type="entry name" value="Ribosomal_uL23-like"/>
</dbReference>
<evidence type="ECO:0000256" key="1">
    <source>
        <dbReference type="ARBA" id="ARBA00006700"/>
    </source>
</evidence>
<dbReference type="GO" id="GO:1990904">
    <property type="term" value="C:ribonucleoprotein complex"/>
    <property type="evidence" value="ECO:0007669"/>
    <property type="project" value="UniProtKB-KW"/>
</dbReference>
<dbReference type="GO" id="GO:0003729">
    <property type="term" value="F:mRNA binding"/>
    <property type="evidence" value="ECO:0007669"/>
    <property type="project" value="UniProtKB-ARBA"/>
</dbReference>
<dbReference type="GO" id="GO:0006412">
    <property type="term" value="P:translation"/>
    <property type="evidence" value="ECO:0007669"/>
    <property type="project" value="InterPro"/>
</dbReference>
<evidence type="ECO:0000256" key="3">
    <source>
        <dbReference type="ARBA" id="ARBA00022884"/>
    </source>
</evidence>
<comment type="similarity">
    <text evidence="1">Belongs to the universal ribosomal protein uL23 family.</text>
</comment>
<dbReference type="KEGG" id="nau:109220346"/>
<keyword evidence="2" id="KW-0699">rRNA-binding</keyword>
<dbReference type="STRING" id="49451.A0A1J6JRB3"/>
<dbReference type="EMBL" id="MJEQ01005465">
    <property type="protein sequence ID" value="OIT20314.1"/>
    <property type="molecule type" value="Genomic_DNA"/>
</dbReference>
<dbReference type="GeneID" id="109220346"/>
<dbReference type="Gene3D" id="3.30.70.330">
    <property type="match status" value="1"/>
</dbReference>
<gene>
    <name evidence="6" type="primary">RPL23A_7</name>
    <name evidence="6" type="ORF">A4A49_38208</name>
</gene>
<keyword evidence="4 6" id="KW-0689">Ribosomal protein</keyword>
<protein>
    <submittedName>
        <fullName evidence="6">60s ribosomal protein l23a</fullName>
    </submittedName>
</protein>
<keyword evidence="7" id="KW-1185">Reference proteome</keyword>
<sequence>MAAAIASPAAIVRSGRRQDQTFRSSVSIIRATSSFAVVPFQVSSSSIKLCSFLDYSRLTNDGLLTSFNAKGSHLLQRSLCSVSGEIEGCMEGDAKKHRLEHAMEVKSDESTTRHVLDIENSVSCGRKKILRKERNPKNLNSSASRKNKVQYFQVIRYPLITESTMGNILRHNTLVFVVHEDADKKSIRDAVKKLFKIEMKKINTSIMPDGTKKAYLVLTANHSAIDVAKRIKAI</sequence>
<dbReference type="Proteomes" id="UP000187609">
    <property type="component" value="Unassembled WGS sequence"/>
</dbReference>
<evidence type="ECO:0000313" key="6">
    <source>
        <dbReference type="EMBL" id="OIT20314.1"/>
    </source>
</evidence>
<dbReference type="AlphaFoldDB" id="A0A1J6JRB3"/>
<dbReference type="InterPro" id="IPR012678">
    <property type="entry name" value="Ribosomal_uL23/eL15/eS24_sf"/>
</dbReference>
<dbReference type="GO" id="GO:0019843">
    <property type="term" value="F:rRNA binding"/>
    <property type="evidence" value="ECO:0007669"/>
    <property type="project" value="UniProtKB-KW"/>
</dbReference>
<organism evidence="6 7">
    <name type="scientific">Nicotiana attenuata</name>
    <name type="common">Coyote tobacco</name>
    <dbReference type="NCBI Taxonomy" id="49451"/>
    <lineage>
        <taxon>Eukaryota</taxon>
        <taxon>Viridiplantae</taxon>
        <taxon>Streptophyta</taxon>
        <taxon>Embryophyta</taxon>
        <taxon>Tracheophyta</taxon>
        <taxon>Spermatophyta</taxon>
        <taxon>Magnoliopsida</taxon>
        <taxon>eudicotyledons</taxon>
        <taxon>Gunneridae</taxon>
        <taxon>Pentapetalae</taxon>
        <taxon>asterids</taxon>
        <taxon>lamiids</taxon>
        <taxon>Solanales</taxon>
        <taxon>Solanaceae</taxon>
        <taxon>Nicotianoideae</taxon>
        <taxon>Nicotianeae</taxon>
        <taxon>Nicotiana</taxon>
    </lineage>
</organism>
<evidence type="ECO:0000256" key="4">
    <source>
        <dbReference type="ARBA" id="ARBA00022980"/>
    </source>
</evidence>
<keyword evidence="3" id="KW-0694">RNA-binding</keyword>
<dbReference type="InterPro" id="IPR012677">
    <property type="entry name" value="Nucleotide-bd_a/b_plait_sf"/>
</dbReference>
<evidence type="ECO:0000256" key="5">
    <source>
        <dbReference type="ARBA" id="ARBA00023274"/>
    </source>
</evidence>
<dbReference type="OMA" id="TSIMPDG"/>
<dbReference type="PANTHER" id="PTHR11620">
    <property type="entry name" value="60S RIBOSOMAL PROTEIN L23A"/>
    <property type="match status" value="1"/>
</dbReference>
<dbReference type="Pfam" id="PF00276">
    <property type="entry name" value="Ribosomal_L23"/>
    <property type="match status" value="1"/>
</dbReference>
<reference evidence="6" key="1">
    <citation type="submission" date="2016-11" db="EMBL/GenBank/DDBJ databases">
        <title>The genome of Nicotiana attenuata.</title>
        <authorList>
            <person name="Xu S."/>
            <person name="Brockmoeller T."/>
            <person name="Gaquerel E."/>
            <person name="Navarro A."/>
            <person name="Kuhl H."/>
            <person name="Gase K."/>
            <person name="Ling Z."/>
            <person name="Zhou W."/>
            <person name="Kreitzer C."/>
            <person name="Stanke M."/>
            <person name="Tang H."/>
            <person name="Lyons E."/>
            <person name="Pandey P."/>
            <person name="Pandey S.P."/>
            <person name="Timmermann B."/>
            <person name="Baldwin I.T."/>
        </authorList>
    </citation>
    <scope>NUCLEOTIDE SEQUENCE [LARGE SCALE GENOMIC DNA]</scope>
    <source>
        <strain evidence="6">UT</strain>
    </source>
</reference>
<dbReference type="SUPFAM" id="SSF54189">
    <property type="entry name" value="Ribosomal proteins S24e, L23 and L15e"/>
    <property type="match status" value="1"/>
</dbReference>
<dbReference type="GO" id="GO:0005840">
    <property type="term" value="C:ribosome"/>
    <property type="evidence" value="ECO:0007669"/>
    <property type="project" value="UniProtKB-KW"/>
</dbReference>
<comment type="caution">
    <text evidence="6">The sequence shown here is derived from an EMBL/GenBank/DDBJ whole genome shotgun (WGS) entry which is preliminary data.</text>
</comment>
<evidence type="ECO:0000256" key="2">
    <source>
        <dbReference type="ARBA" id="ARBA00022730"/>
    </source>
</evidence>
<dbReference type="GO" id="GO:0003735">
    <property type="term" value="F:structural constituent of ribosome"/>
    <property type="evidence" value="ECO:0007669"/>
    <property type="project" value="InterPro"/>
</dbReference>
<dbReference type="SMR" id="A0A1J6JRB3"/>
<dbReference type="HAMAP" id="MF_01369_A">
    <property type="entry name" value="Ribosomal_uL23_A"/>
    <property type="match status" value="1"/>
</dbReference>